<accession>A0A8S3RWA7</accession>
<name>A0A8S3RWA7_MYTED</name>
<comment type="caution">
    <text evidence="2">The sequence shown here is derived from an EMBL/GenBank/DDBJ whole genome shotgun (WGS) entry which is preliminary data.</text>
</comment>
<dbReference type="Proteomes" id="UP000683360">
    <property type="component" value="Unassembled WGS sequence"/>
</dbReference>
<feature type="region of interest" description="Disordered" evidence="1">
    <location>
        <begin position="175"/>
        <end position="195"/>
    </location>
</feature>
<evidence type="ECO:0000256" key="1">
    <source>
        <dbReference type="SAM" id="MobiDB-lite"/>
    </source>
</evidence>
<sequence>MSQANDQRTDFYNEPNQNRYRQLLTINVRTSSYNEYNRYRQLFNDQRTDFYNDQTGINVWTSSMSKNRYRQLLTINVRTSSMSNQYSSRYRQLLTINVRTSSMIKPGSTYGLLQLTNQYGLLQTTINDQRKDFYNEPNQYSRYKQLLTINMRTSSMSQTRINVWTSLMSRTDTDAINDQRTDFNRPSQDQRGLLQ</sequence>
<proteinExistence type="predicted"/>
<protein>
    <submittedName>
        <fullName evidence="2">Uncharacterized protein</fullName>
    </submittedName>
</protein>
<dbReference type="EMBL" id="CAJPWZ010001310">
    <property type="protein sequence ID" value="CAG2212683.1"/>
    <property type="molecule type" value="Genomic_DNA"/>
</dbReference>
<reference evidence="2" key="1">
    <citation type="submission" date="2021-03" db="EMBL/GenBank/DDBJ databases">
        <authorList>
            <person name="Bekaert M."/>
        </authorList>
    </citation>
    <scope>NUCLEOTIDE SEQUENCE</scope>
</reference>
<keyword evidence="3" id="KW-1185">Reference proteome</keyword>
<gene>
    <name evidence="2" type="ORF">MEDL_26641</name>
</gene>
<dbReference type="AlphaFoldDB" id="A0A8S3RWA7"/>
<organism evidence="2 3">
    <name type="scientific">Mytilus edulis</name>
    <name type="common">Blue mussel</name>
    <dbReference type="NCBI Taxonomy" id="6550"/>
    <lineage>
        <taxon>Eukaryota</taxon>
        <taxon>Metazoa</taxon>
        <taxon>Spiralia</taxon>
        <taxon>Lophotrochozoa</taxon>
        <taxon>Mollusca</taxon>
        <taxon>Bivalvia</taxon>
        <taxon>Autobranchia</taxon>
        <taxon>Pteriomorphia</taxon>
        <taxon>Mytilida</taxon>
        <taxon>Mytiloidea</taxon>
        <taxon>Mytilidae</taxon>
        <taxon>Mytilinae</taxon>
        <taxon>Mytilus</taxon>
    </lineage>
</organism>
<evidence type="ECO:0000313" key="2">
    <source>
        <dbReference type="EMBL" id="CAG2212683.1"/>
    </source>
</evidence>
<feature type="compositionally biased region" description="Polar residues" evidence="1">
    <location>
        <begin position="184"/>
        <end position="195"/>
    </location>
</feature>
<evidence type="ECO:0000313" key="3">
    <source>
        <dbReference type="Proteomes" id="UP000683360"/>
    </source>
</evidence>